<feature type="domain" description="Type IX secretion system protein PorV" evidence="1">
    <location>
        <begin position="31"/>
        <end position="162"/>
    </location>
</feature>
<gene>
    <name evidence="2" type="ORF">ENS31_02360</name>
</gene>
<evidence type="ECO:0000259" key="1">
    <source>
        <dbReference type="Pfam" id="PF19572"/>
    </source>
</evidence>
<reference evidence="2" key="1">
    <citation type="journal article" date="2020" name="mSystems">
        <title>Genome- and Community-Level Interaction Insights into Carbon Utilization and Element Cycling Functions of Hydrothermarchaeota in Hydrothermal Sediment.</title>
        <authorList>
            <person name="Zhou Z."/>
            <person name="Liu Y."/>
            <person name="Xu W."/>
            <person name="Pan J."/>
            <person name="Luo Z.H."/>
            <person name="Li M."/>
        </authorList>
    </citation>
    <scope>NUCLEOTIDE SEQUENCE [LARGE SCALE GENOMIC DNA]</scope>
    <source>
        <strain evidence="2">SpSt-479</strain>
    </source>
</reference>
<accession>A0A7V2ZHY5</accession>
<dbReference type="SUPFAM" id="SSF56935">
    <property type="entry name" value="Porins"/>
    <property type="match status" value="1"/>
</dbReference>
<dbReference type="InterPro" id="IPR045741">
    <property type="entry name" value="PorV"/>
</dbReference>
<organism evidence="2">
    <name type="scientific">Ignavibacterium album</name>
    <dbReference type="NCBI Taxonomy" id="591197"/>
    <lineage>
        <taxon>Bacteria</taxon>
        <taxon>Pseudomonadati</taxon>
        <taxon>Ignavibacteriota</taxon>
        <taxon>Ignavibacteria</taxon>
        <taxon>Ignavibacteriales</taxon>
        <taxon>Ignavibacteriaceae</taxon>
        <taxon>Ignavibacterium</taxon>
    </lineage>
</organism>
<comment type="caution">
    <text evidence="2">The sequence shown here is derived from an EMBL/GenBank/DDBJ whole genome shotgun (WGS) entry which is preliminary data.</text>
</comment>
<dbReference type="EMBL" id="DSUJ01000008">
    <property type="protein sequence ID" value="HFI90354.1"/>
    <property type="molecule type" value="Genomic_DNA"/>
</dbReference>
<evidence type="ECO:0000313" key="2">
    <source>
        <dbReference type="EMBL" id="HFI90354.1"/>
    </source>
</evidence>
<dbReference type="AlphaFoldDB" id="A0A7V2ZHY5"/>
<dbReference type="Gene3D" id="2.40.160.60">
    <property type="entry name" value="Outer membrane protein transport protein (OMPP1/FadL/TodX)"/>
    <property type="match status" value="1"/>
</dbReference>
<proteinExistence type="predicted"/>
<sequence length="343" mass="37622">MKKYLFYFGLIVIILSLNISAQTFKSDVSKRGTTAAPFLTIGQGARSIGMGSASVGVTNDVSSIYWNPAGLTKAEGVQIMFDHTMWIADIRYNFLAASYNLGDLGTIGVSFLSSNIGEMKVTTVDQPNGTGETFSASDMAISLAYAIQLTDRFAIGFNPKFIYQGIWKMSATAFAIDLGVQYVTPFDDAVLAMSISNFGTKMQLLGNSNLVLYDPDPYGTGNNGKIPAYLETNAWSLPLNFRVGISYQPVKMDEHSLLIGVDAAHPSDDYESINIGAEYSYNDFVFIRGGYKSLFLQDAEEKFTAGFGLKKELLGNVSIKIDYAYQDFGRFSDIQKFTLSIIF</sequence>
<dbReference type="NCBIfam" id="NF033709">
    <property type="entry name" value="PorV_fam"/>
    <property type="match status" value="1"/>
</dbReference>
<name>A0A7V2ZHY5_9BACT</name>
<protein>
    <submittedName>
        <fullName evidence="2">PorV/PorQ family protein</fullName>
    </submittedName>
</protein>
<dbReference type="Pfam" id="PF19572">
    <property type="entry name" value="PorV"/>
    <property type="match status" value="1"/>
</dbReference>